<dbReference type="STRING" id="933388.S7ZNG2"/>
<evidence type="ECO:0000256" key="1">
    <source>
        <dbReference type="SAM" id="MobiDB-lite"/>
    </source>
</evidence>
<dbReference type="EMBL" id="KB644414">
    <property type="protein sequence ID" value="EPS31864.1"/>
    <property type="molecule type" value="Genomic_DNA"/>
</dbReference>
<organism evidence="5 6">
    <name type="scientific">Penicillium oxalicum (strain 114-2 / CGMCC 5302)</name>
    <name type="common">Penicillium decumbens</name>
    <dbReference type="NCBI Taxonomy" id="933388"/>
    <lineage>
        <taxon>Eukaryota</taxon>
        <taxon>Fungi</taxon>
        <taxon>Dikarya</taxon>
        <taxon>Ascomycota</taxon>
        <taxon>Pezizomycotina</taxon>
        <taxon>Eurotiomycetes</taxon>
        <taxon>Eurotiomycetidae</taxon>
        <taxon>Eurotiales</taxon>
        <taxon>Aspergillaceae</taxon>
        <taxon>Penicillium</taxon>
    </lineage>
</organism>
<gene>
    <name evidence="5" type="ORF">PDE_06822</name>
</gene>
<evidence type="ECO:0000259" key="4">
    <source>
        <dbReference type="Pfam" id="PF20640"/>
    </source>
</evidence>
<dbReference type="PANTHER" id="PTHR28221:SF2">
    <property type="entry name" value="RNA POLYMERASE I-SPECIFIC TRANSCRIPTION INITIATION FACTOR RRN6"/>
    <property type="match status" value="1"/>
</dbReference>
<dbReference type="InterPro" id="IPR019350">
    <property type="entry name" value="RNA_pol_I-sp_TIF_RRN6-like"/>
</dbReference>
<feature type="compositionally biased region" description="Basic residues" evidence="1">
    <location>
        <begin position="901"/>
        <end position="911"/>
    </location>
</feature>
<dbReference type="AlphaFoldDB" id="S7ZNG2"/>
<reference evidence="5 6" key="1">
    <citation type="journal article" date="2013" name="PLoS ONE">
        <title>Genomic and secretomic analyses reveal unique features of the lignocellulolytic enzyme system of Penicillium decumbens.</title>
        <authorList>
            <person name="Liu G."/>
            <person name="Zhang L."/>
            <person name="Wei X."/>
            <person name="Zou G."/>
            <person name="Qin Y."/>
            <person name="Ma L."/>
            <person name="Li J."/>
            <person name="Zheng H."/>
            <person name="Wang S."/>
            <person name="Wang C."/>
            <person name="Xun L."/>
            <person name="Zhao G.-P."/>
            <person name="Zhou Z."/>
            <person name="Qu Y."/>
        </authorList>
    </citation>
    <scope>NUCLEOTIDE SEQUENCE [LARGE SCALE GENOMIC DNA]</scope>
    <source>
        <strain evidence="6">114-2 / CGMCC 5302</strain>
    </source>
</reference>
<dbReference type="InterPro" id="IPR048537">
    <property type="entry name" value="RRN6_HB"/>
</dbReference>
<dbReference type="InterPro" id="IPR048535">
    <property type="entry name" value="RRN6_beta-prop"/>
</dbReference>
<protein>
    <recommendedName>
        <fullName evidence="7">RNA polymerase I-specific transcription initiation factor RRN6-like protein</fullName>
    </recommendedName>
</protein>
<feature type="compositionally biased region" description="Low complexity" evidence="1">
    <location>
        <begin position="912"/>
        <end position="922"/>
    </location>
</feature>
<dbReference type="PhylomeDB" id="S7ZNG2"/>
<dbReference type="OrthoDB" id="4090074at2759"/>
<evidence type="ECO:0000259" key="2">
    <source>
        <dbReference type="Pfam" id="PF10214"/>
    </source>
</evidence>
<dbReference type="GO" id="GO:0001163">
    <property type="term" value="F:RNA polymerase I transcription regulatory region sequence-specific DNA binding"/>
    <property type="evidence" value="ECO:0007669"/>
    <property type="project" value="TreeGrafter"/>
</dbReference>
<dbReference type="GO" id="GO:0070860">
    <property type="term" value="C:RNA polymerase I core factor complex"/>
    <property type="evidence" value="ECO:0007669"/>
    <property type="project" value="TreeGrafter"/>
</dbReference>
<dbReference type="Pfam" id="PF20640">
    <property type="entry name" value="Rrn6_HB"/>
    <property type="match status" value="1"/>
</dbReference>
<dbReference type="InterPro" id="IPR048536">
    <property type="entry name" value="Rrn6_K-rich"/>
</dbReference>
<sequence length="987" mass="111069">MDEHSESALHYGHVGRAIYLPETQRWVFSRSFDQRVPIKYTGATKTTVSSRKSISRPRNRSKPFQVAGPQQLPRVLPELASQWSSFKDDTFSQIIRDVSSICDPQVGNLLDLGYASYHGVDDTRGRVPVAIAAAVTGECGNTVSFRVLTDEVAELLIGDATYRVPCIGEAEVTEWSKRGAPIQQICFARPLEEKSTWMAARLQQATTIFRPLYHRYPVPMHIPDDDTTMFSTPLRNSRLDANPIIEIDQSQTGGFPHADVTFNPWYPRQFAIVDTQGNWSVWEISGRQRRRRATWAVARAKQGALARIEEKPDSIQPRYDGWACIEWVADFSTILVSDRRCLMLYRLLAREAESNLVELGMMRQSEWVLDVQRSAQVVSHFFVLTTYRLLWYDVASFTSSTRESRVPLRPRLTWRHFRDPEDTTLRMTDLMDGTDLHMVLYSRLTELVQVFPCPFSADDPTEGVPLPDPFMLDVPAFIQASFTGEETPVHYSTLNFREIEYSTMTMTKSDYNPNMRLAKLFWMDSSYSVHESLFRLPDGQYSAEGEAEMALEASKVLRLKKRHHLVRGKQDVTDEDFIVDDWDEAVAPPLAAMHQQLASDTELDLQWTLDLTSIYESAVAKLAIGRSPEVSHCKGSTFEHLLERLKDPAGQLEWTSSETLLELNNGRPVLEDIDDTAHHLSELFAAMSPENAPTQARFQYLVLPSKISSVLHGMPFSHQLDTLDSLDFLGTYDRLVEEWVSSIPASIPHFTRVMKERIVRGIALELLLSRVVRVSNVAVVQEPTETVDREDTNRSVAEEPASSQTFTSALLSSQVPSSQITMAGAPTAPASSENVPVGASTPLYSALSAFTTFKKPRAMARNVANLLSHWEVGVDPSAYEWQQTSSRIEGEEARRLGGSHLPRRSRSRRKSQQPPSSQGSNLPDTPVAPFIRTWGSQPADALPTIPVPSSQPTLDELPMTQMERGHFGAREVKKGPKAKKKRRAAGF</sequence>
<feature type="domain" description="RRN6 helical bundle" evidence="4">
    <location>
        <begin position="572"/>
        <end position="771"/>
    </location>
</feature>
<dbReference type="Pfam" id="PF10214">
    <property type="entry name" value="Rrn6_beta-prop"/>
    <property type="match status" value="1"/>
</dbReference>
<dbReference type="Pfam" id="PF20639">
    <property type="entry name" value="Rrn6_K-rich"/>
    <property type="match status" value="1"/>
</dbReference>
<evidence type="ECO:0000313" key="5">
    <source>
        <dbReference type="EMBL" id="EPS31864.1"/>
    </source>
</evidence>
<accession>S7ZNG2</accession>
<evidence type="ECO:0000259" key="3">
    <source>
        <dbReference type="Pfam" id="PF20639"/>
    </source>
</evidence>
<dbReference type="GO" id="GO:0001179">
    <property type="term" value="F:RNA polymerase I general transcription initiation factor binding"/>
    <property type="evidence" value="ECO:0007669"/>
    <property type="project" value="TreeGrafter"/>
</dbReference>
<feature type="compositionally biased region" description="Basic and acidic residues" evidence="1">
    <location>
        <begin position="786"/>
        <end position="797"/>
    </location>
</feature>
<keyword evidence="6" id="KW-1185">Reference proteome</keyword>
<dbReference type="GO" id="GO:0042790">
    <property type="term" value="P:nucleolar large rRNA transcription by RNA polymerase I"/>
    <property type="evidence" value="ECO:0007669"/>
    <property type="project" value="TreeGrafter"/>
</dbReference>
<dbReference type="PANTHER" id="PTHR28221">
    <property type="entry name" value="RNA POLYMERASE I-SPECIFIC TRANSCRIPTION INITIATION FACTOR RRN6"/>
    <property type="match status" value="1"/>
</dbReference>
<evidence type="ECO:0008006" key="7">
    <source>
        <dbReference type="Google" id="ProtNLM"/>
    </source>
</evidence>
<proteinExistence type="predicted"/>
<feature type="compositionally biased region" description="Basic residues" evidence="1">
    <location>
        <begin position="975"/>
        <end position="987"/>
    </location>
</feature>
<dbReference type="HOGENOM" id="CLU_005807_0_0_1"/>
<feature type="domain" description="RRN6 beta-propeller" evidence="2">
    <location>
        <begin position="103"/>
        <end position="475"/>
    </location>
</feature>
<feature type="region of interest" description="Disordered" evidence="1">
    <location>
        <begin position="885"/>
        <end position="987"/>
    </location>
</feature>
<feature type="region of interest" description="Disordered" evidence="1">
    <location>
        <begin position="783"/>
        <end position="803"/>
    </location>
</feature>
<dbReference type="Proteomes" id="UP000019376">
    <property type="component" value="Unassembled WGS sequence"/>
</dbReference>
<dbReference type="eggNOG" id="ENOG502QRAW">
    <property type="taxonomic scope" value="Eukaryota"/>
</dbReference>
<feature type="domain" description="RRN6 K-rich C-terminal" evidence="3">
    <location>
        <begin position="863"/>
        <end position="987"/>
    </location>
</feature>
<feature type="compositionally biased region" description="Basic and acidic residues" evidence="1">
    <location>
        <begin position="963"/>
        <end position="974"/>
    </location>
</feature>
<name>S7ZNG2_PENO1</name>
<evidence type="ECO:0000313" key="6">
    <source>
        <dbReference type="Proteomes" id="UP000019376"/>
    </source>
</evidence>